<comment type="caution">
    <text evidence="1">The sequence shown here is derived from an EMBL/GenBank/DDBJ whole genome shotgun (WGS) entry which is preliminary data.</text>
</comment>
<name>A0AAD1XPC9_EUPCR</name>
<dbReference type="AlphaFoldDB" id="A0AAD1XPC9"/>
<accession>A0AAD1XPC9</accession>
<dbReference type="EMBL" id="CAMPGE010018165">
    <property type="protein sequence ID" value="CAI2376603.1"/>
    <property type="molecule type" value="Genomic_DNA"/>
</dbReference>
<gene>
    <name evidence="1" type="ORF">ECRASSUSDP1_LOCUS17973</name>
</gene>
<evidence type="ECO:0000313" key="1">
    <source>
        <dbReference type="EMBL" id="CAI2376603.1"/>
    </source>
</evidence>
<reference evidence="1" key="1">
    <citation type="submission" date="2023-07" db="EMBL/GenBank/DDBJ databases">
        <authorList>
            <consortium name="AG Swart"/>
            <person name="Singh M."/>
            <person name="Singh A."/>
            <person name="Seah K."/>
            <person name="Emmerich C."/>
        </authorList>
    </citation>
    <scope>NUCLEOTIDE SEQUENCE</scope>
    <source>
        <strain evidence="1">DP1</strain>
    </source>
</reference>
<proteinExistence type="predicted"/>
<organism evidence="1 2">
    <name type="scientific">Euplotes crassus</name>
    <dbReference type="NCBI Taxonomy" id="5936"/>
    <lineage>
        <taxon>Eukaryota</taxon>
        <taxon>Sar</taxon>
        <taxon>Alveolata</taxon>
        <taxon>Ciliophora</taxon>
        <taxon>Intramacronucleata</taxon>
        <taxon>Spirotrichea</taxon>
        <taxon>Hypotrichia</taxon>
        <taxon>Euplotida</taxon>
        <taxon>Euplotidae</taxon>
        <taxon>Moneuplotes</taxon>
    </lineage>
</organism>
<protein>
    <submittedName>
        <fullName evidence="1">Uncharacterized protein</fullName>
    </submittedName>
</protein>
<evidence type="ECO:0000313" key="2">
    <source>
        <dbReference type="Proteomes" id="UP001295684"/>
    </source>
</evidence>
<sequence length="248" mass="28796">MAQTQCTLPRTEQEAEVFKVEQQVLRDVHTRMIKEVIVYKSKAEVDEHKSYIGMCQYPTNVLFPKNFGLFLSISECSLKIRRSKELLDIAKRGGLADLSITWSDTEIEGGSYKFLRTVIPVIPKITKSLWISHFYLTEQKTTKILISCRQLPEITLWKCMIDPISKSYNLNLRSSLAKICFIHCSSPERRQTANYLMLKSIIRFLSEVSLREGLKEIVTDTEFDKDEMDELDKEFRKGGKKGCIKYEF</sequence>
<dbReference type="Proteomes" id="UP001295684">
    <property type="component" value="Unassembled WGS sequence"/>
</dbReference>
<keyword evidence="2" id="KW-1185">Reference proteome</keyword>